<reference evidence="2 3" key="1">
    <citation type="submission" date="2019-08" db="EMBL/GenBank/DDBJ databases">
        <title>In-depth cultivation of the pig gut microbiome towards novel bacterial diversity and tailored functional studies.</title>
        <authorList>
            <person name="Wylensek D."/>
            <person name="Hitch T.C.A."/>
            <person name="Clavel T."/>
        </authorList>
    </citation>
    <scope>NUCLEOTIDE SEQUENCE [LARGE SCALE GENOMIC DNA]</scope>
    <source>
        <strain evidence="2 3">WCA-383-APC-5B</strain>
    </source>
</reference>
<keyword evidence="3" id="KW-1185">Reference proteome</keyword>
<accession>A0A7X2T0M2</accession>
<dbReference type="InterPro" id="IPR058780">
    <property type="entry name" value="YhfM-like_dom"/>
</dbReference>
<dbReference type="EMBL" id="VULX01000004">
    <property type="protein sequence ID" value="MSR90781.1"/>
    <property type="molecule type" value="Genomic_DNA"/>
</dbReference>
<organism evidence="2 3">
    <name type="scientific">Inconstantimicrobium porci</name>
    <dbReference type="NCBI Taxonomy" id="2652291"/>
    <lineage>
        <taxon>Bacteria</taxon>
        <taxon>Bacillati</taxon>
        <taxon>Bacillota</taxon>
        <taxon>Clostridia</taxon>
        <taxon>Eubacteriales</taxon>
        <taxon>Clostridiaceae</taxon>
        <taxon>Inconstantimicrobium</taxon>
    </lineage>
</organism>
<dbReference type="RefSeq" id="WP_154530661.1">
    <property type="nucleotide sequence ID" value="NZ_JAQXTV010000249.1"/>
</dbReference>
<sequence>MNKSKKIILLMVIMILSFSLTGCSLIDNVKLKLNMKNTDFEYLKQGKADKLVIQSTRDTSFRFMVTDKNTIKEVYELLSKGKVINEKSDYDPDYIFEIHIGDSVKKFKYVVGDYQSNKGNFYNDNKKYIVSKRLDNDIIQNLEISRKPRNFKNVYYESIIQVVEKNKALLNKDNKKVGIDIIGDVDVTKYQYSVDISDFMEKINDAVPNAKLVNKDREKYDIIVNVRTYGFKTSKYKSIITILNKNDKSETNIYVDCENNANTWEINILDKKPSTW</sequence>
<gene>
    <name evidence="2" type="ORF">FYJ33_04930</name>
</gene>
<dbReference type="Proteomes" id="UP000460287">
    <property type="component" value="Unassembled WGS sequence"/>
</dbReference>
<dbReference type="Pfam" id="PF26353">
    <property type="entry name" value="YhfM"/>
    <property type="match status" value="1"/>
</dbReference>
<evidence type="ECO:0000313" key="3">
    <source>
        <dbReference type="Proteomes" id="UP000460287"/>
    </source>
</evidence>
<proteinExistence type="predicted"/>
<feature type="domain" description="YhfM-like" evidence="1">
    <location>
        <begin position="45"/>
        <end position="147"/>
    </location>
</feature>
<comment type="caution">
    <text evidence="2">The sequence shown here is derived from an EMBL/GenBank/DDBJ whole genome shotgun (WGS) entry which is preliminary data.</text>
</comment>
<dbReference type="PROSITE" id="PS51257">
    <property type="entry name" value="PROKAR_LIPOPROTEIN"/>
    <property type="match status" value="1"/>
</dbReference>
<dbReference type="AlphaFoldDB" id="A0A7X2T0M2"/>
<evidence type="ECO:0000313" key="2">
    <source>
        <dbReference type="EMBL" id="MSR90781.1"/>
    </source>
</evidence>
<protein>
    <recommendedName>
        <fullName evidence="1">YhfM-like domain-containing protein</fullName>
    </recommendedName>
</protein>
<evidence type="ECO:0000259" key="1">
    <source>
        <dbReference type="Pfam" id="PF26353"/>
    </source>
</evidence>
<name>A0A7X2T0M2_9CLOT</name>